<keyword evidence="3" id="KW-1185">Reference proteome</keyword>
<evidence type="ECO:0000313" key="3">
    <source>
        <dbReference type="Proteomes" id="UP000631114"/>
    </source>
</evidence>
<organism evidence="2 3">
    <name type="scientific">Coptis chinensis</name>
    <dbReference type="NCBI Taxonomy" id="261450"/>
    <lineage>
        <taxon>Eukaryota</taxon>
        <taxon>Viridiplantae</taxon>
        <taxon>Streptophyta</taxon>
        <taxon>Embryophyta</taxon>
        <taxon>Tracheophyta</taxon>
        <taxon>Spermatophyta</taxon>
        <taxon>Magnoliopsida</taxon>
        <taxon>Ranunculales</taxon>
        <taxon>Ranunculaceae</taxon>
        <taxon>Coptidoideae</taxon>
        <taxon>Coptis</taxon>
    </lineage>
</organism>
<dbReference type="OrthoDB" id="1677478at2759"/>
<dbReference type="PANTHER" id="PTHR33193">
    <property type="entry name" value="DOMAIN PROTEIN, PUTATIVE (DUF3511)-RELATED"/>
    <property type="match status" value="1"/>
</dbReference>
<sequence length="303" mass="34547">MEKSRSFPEYSASYSGGEFGFEDRSNSNNSYSFNGPKETDPELKRKKRVASYNVFTTEGKVKSSVRNSFKWIKTKFTEIRHGMTLRIGHATLQQDGDLNIYDTFNKKFNLYLGGTSMDNYVSLNLDSNGDLNLVDSNNFVIENLNHQQREDVNGIDNLVYRATLYSDGKFCLYAEMDCFYSEKPKVLWSSSRLVLTSLVRPVLAKGLAGECNKHISISPAWLDEGRLLRSGHGGLFFMWFLRITANHKAMYISTKWTVQESISKTPLIEEGFGCMSDTEYMITLARLAWPMYNLGINLGFLFS</sequence>
<dbReference type="AlphaFoldDB" id="A0A835HTH0"/>
<dbReference type="EMBL" id="JADFTS010000006">
    <property type="protein sequence ID" value="KAF9604008.1"/>
    <property type="molecule type" value="Genomic_DNA"/>
</dbReference>
<evidence type="ECO:0000256" key="1">
    <source>
        <dbReference type="SAM" id="MobiDB-lite"/>
    </source>
</evidence>
<dbReference type="InterPro" id="IPR021899">
    <property type="entry name" value="DUF3511"/>
</dbReference>
<reference evidence="2 3" key="1">
    <citation type="submission" date="2020-10" db="EMBL/GenBank/DDBJ databases">
        <title>The Coptis chinensis genome and diversification of protoberbering-type alkaloids.</title>
        <authorList>
            <person name="Wang B."/>
            <person name="Shu S."/>
            <person name="Song C."/>
            <person name="Liu Y."/>
        </authorList>
    </citation>
    <scope>NUCLEOTIDE SEQUENCE [LARGE SCALE GENOMIC DNA]</scope>
    <source>
        <strain evidence="2">HL-2020</strain>
        <tissue evidence="2">Leaf</tissue>
    </source>
</reference>
<comment type="caution">
    <text evidence="2">The sequence shown here is derived from an EMBL/GenBank/DDBJ whole genome shotgun (WGS) entry which is preliminary data.</text>
</comment>
<proteinExistence type="predicted"/>
<dbReference type="Pfam" id="PF12023">
    <property type="entry name" value="DUF3511"/>
    <property type="match status" value="1"/>
</dbReference>
<gene>
    <name evidence="2" type="ORF">IFM89_039362</name>
</gene>
<feature type="region of interest" description="Disordered" evidence="1">
    <location>
        <begin position="1"/>
        <end position="44"/>
    </location>
</feature>
<dbReference type="Gene3D" id="2.90.10.10">
    <property type="entry name" value="Bulb-type lectin domain"/>
    <property type="match status" value="1"/>
</dbReference>
<dbReference type="Proteomes" id="UP000631114">
    <property type="component" value="Unassembled WGS sequence"/>
</dbReference>
<evidence type="ECO:0000313" key="2">
    <source>
        <dbReference type="EMBL" id="KAF9604008.1"/>
    </source>
</evidence>
<accession>A0A835HTH0</accession>
<name>A0A835HTH0_9MAGN</name>
<dbReference type="InterPro" id="IPR036426">
    <property type="entry name" value="Bulb-type_lectin_dom_sf"/>
</dbReference>
<dbReference type="PANTHER" id="PTHR33193:SF13">
    <property type="entry name" value="EXPRESSED PROTEIN"/>
    <property type="match status" value="1"/>
</dbReference>
<protein>
    <submittedName>
        <fullName evidence="2">Uncharacterized protein</fullName>
    </submittedName>
</protein>